<dbReference type="EMBL" id="MCFC01000053">
    <property type="protein sequence ID" value="ORY25856.1"/>
    <property type="molecule type" value="Genomic_DNA"/>
</dbReference>
<dbReference type="GO" id="GO:0005743">
    <property type="term" value="C:mitochondrial inner membrane"/>
    <property type="evidence" value="ECO:0007669"/>
    <property type="project" value="UniProtKB-SubCell"/>
</dbReference>
<keyword evidence="7" id="KW-0496">Mitochondrion</keyword>
<reference evidence="9 10" key="1">
    <citation type="submission" date="2016-07" db="EMBL/GenBank/DDBJ databases">
        <title>Pervasive Adenine N6-methylation of Active Genes in Fungi.</title>
        <authorList>
            <consortium name="DOE Joint Genome Institute"/>
            <person name="Mondo S.J."/>
            <person name="Dannebaum R.O."/>
            <person name="Kuo R.C."/>
            <person name="Labutti K."/>
            <person name="Haridas S."/>
            <person name="Kuo A."/>
            <person name="Salamov A."/>
            <person name="Ahrendt S.R."/>
            <person name="Lipzen A."/>
            <person name="Sullivan W."/>
            <person name="Andreopoulos W.B."/>
            <person name="Clum A."/>
            <person name="Lindquist E."/>
            <person name="Daum C."/>
            <person name="Ramamoorthy G.K."/>
            <person name="Gryganskyi A."/>
            <person name="Culley D."/>
            <person name="Magnuson J.K."/>
            <person name="James T.Y."/>
            <person name="O'Malley M.A."/>
            <person name="Stajich J.E."/>
            <person name="Spatafora J.W."/>
            <person name="Visel A."/>
            <person name="Grigoriev I.V."/>
        </authorList>
    </citation>
    <scope>NUCLEOTIDE SEQUENCE [LARGE SCALE GENOMIC DNA]</scope>
    <source>
        <strain evidence="9 10">68-887.2</strain>
    </source>
</reference>
<evidence type="ECO:0000256" key="4">
    <source>
        <dbReference type="ARBA" id="ARBA00022660"/>
    </source>
</evidence>
<keyword evidence="4" id="KW-0679">Respiratory chain</keyword>
<dbReference type="STRING" id="71784.A0A1Y2ATN4"/>
<evidence type="ECO:0000256" key="7">
    <source>
        <dbReference type="ARBA" id="ARBA00023128"/>
    </source>
</evidence>
<dbReference type="PANTHER" id="PTHR12964:SF0">
    <property type="entry name" value="NADH DEHYDROGENASE [UBIQUINONE] 1 ALPHA SUBCOMPLEX SUBUNIT 6"/>
    <property type="match status" value="1"/>
</dbReference>
<protein>
    <recommendedName>
        <fullName evidence="11">NADH dehydrogenase, alpha subcomplex, subunit 6</fullName>
    </recommendedName>
</protein>
<evidence type="ECO:0000256" key="2">
    <source>
        <dbReference type="ARBA" id="ARBA00009508"/>
    </source>
</evidence>
<dbReference type="PANTHER" id="PTHR12964">
    <property type="entry name" value="NADH-UBIQUINONE OXIDOREDUCTASE B14 SUBUNIT"/>
    <property type="match status" value="1"/>
</dbReference>
<dbReference type="Proteomes" id="UP000193986">
    <property type="component" value="Unassembled WGS sequence"/>
</dbReference>
<proteinExistence type="inferred from homology"/>
<dbReference type="AlphaFoldDB" id="A0A1Y2ATN4"/>
<accession>A0A1Y2ATN4</accession>
<dbReference type="InParanoid" id="A0A1Y2ATN4"/>
<evidence type="ECO:0000256" key="6">
    <source>
        <dbReference type="ARBA" id="ARBA00022982"/>
    </source>
</evidence>
<keyword evidence="8" id="KW-0472">Membrane</keyword>
<evidence type="ECO:0000256" key="3">
    <source>
        <dbReference type="ARBA" id="ARBA00022448"/>
    </source>
</evidence>
<name>A0A1Y2ATN4_9TREE</name>
<organism evidence="9 10">
    <name type="scientific">Naematelia encephala</name>
    <dbReference type="NCBI Taxonomy" id="71784"/>
    <lineage>
        <taxon>Eukaryota</taxon>
        <taxon>Fungi</taxon>
        <taxon>Dikarya</taxon>
        <taxon>Basidiomycota</taxon>
        <taxon>Agaricomycotina</taxon>
        <taxon>Tremellomycetes</taxon>
        <taxon>Tremellales</taxon>
        <taxon>Naemateliaceae</taxon>
        <taxon>Naematelia</taxon>
    </lineage>
</organism>
<comment type="caution">
    <text evidence="9">The sequence shown here is derived from an EMBL/GenBank/DDBJ whole genome shotgun (WGS) entry which is preliminary data.</text>
</comment>
<keyword evidence="3" id="KW-0813">Transport</keyword>
<dbReference type="OrthoDB" id="14535at2759"/>
<keyword evidence="5" id="KW-0999">Mitochondrion inner membrane</keyword>
<evidence type="ECO:0000256" key="5">
    <source>
        <dbReference type="ARBA" id="ARBA00022792"/>
    </source>
</evidence>
<dbReference type="GO" id="GO:0006979">
    <property type="term" value="P:response to oxidative stress"/>
    <property type="evidence" value="ECO:0007669"/>
    <property type="project" value="TreeGrafter"/>
</dbReference>
<gene>
    <name evidence="9" type="ORF">BCR39DRAFT_543045</name>
</gene>
<comment type="similarity">
    <text evidence="2">Belongs to the complex I LYR family.</text>
</comment>
<dbReference type="PIRSF" id="PIRSF006643">
    <property type="entry name" value="NDUA6"/>
    <property type="match status" value="1"/>
</dbReference>
<dbReference type="GO" id="GO:0045271">
    <property type="term" value="C:respiratory chain complex I"/>
    <property type="evidence" value="ECO:0007669"/>
    <property type="project" value="InterPro"/>
</dbReference>
<sequence>MTTIPSRLARNAVVSPTLEHARRRSIQAYREWYRSAPEIVSLYAIDVSPSMVRLKIRQDFERNRNVTDLSVINMLLHKNQQEYQETMNFWKQAPHVLAWFKKYEDPAPPETFLEKFYAGKDDPKQVASF</sequence>
<evidence type="ECO:0000313" key="9">
    <source>
        <dbReference type="EMBL" id="ORY25856.1"/>
    </source>
</evidence>
<evidence type="ECO:0000256" key="8">
    <source>
        <dbReference type="ARBA" id="ARBA00023136"/>
    </source>
</evidence>
<dbReference type="InterPro" id="IPR045299">
    <property type="entry name" value="Complex1_LYR_NDUFA6_LYRM6"/>
</dbReference>
<keyword evidence="10" id="KW-1185">Reference proteome</keyword>
<evidence type="ECO:0000256" key="1">
    <source>
        <dbReference type="ARBA" id="ARBA00004443"/>
    </source>
</evidence>
<dbReference type="CDD" id="cd20266">
    <property type="entry name" value="Complex1_LYR_NDUFA6_LYRM6"/>
    <property type="match status" value="1"/>
</dbReference>
<keyword evidence="6" id="KW-0249">Electron transport</keyword>
<comment type="subcellular location">
    <subcellularLocation>
        <location evidence="1">Mitochondrion inner membrane</location>
        <topology evidence="1">Peripheral membrane protein</topology>
        <orientation evidence="1">Matrix side</orientation>
    </subcellularLocation>
</comment>
<dbReference type="InterPro" id="IPR016488">
    <property type="entry name" value="NADH_Ub_cplx-1_asu_su-6"/>
</dbReference>
<dbReference type="Pfam" id="PF13233">
    <property type="entry name" value="Complex1_LYR_2"/>
    <property type="match status" value="1"/>
</dbReference>
<evidence type="ECO:0000313" key="10">
    <source>
        <dbReference type="Proteomes" id="UP000193986"/>
    </source>
</evidence>
<evidence type="ECO:0008006" key="11">
    <source>
        <dbReference type="Google" id="ProtNLM"/>
    </source>
</evidence>